<evidence type="ECO:0000313" key="12">
    <source>
        <dbReference type="Proteomes" id="UP000503003"/>
    </source>
</evidence>
<keyword evidence="6" id="KW-0597">Phosphoprotein</keyword>
<keyword evidence="8 9" id="KW-1133">Transmembrane helix</keyword>
<dbReference type="GO" id="GO:0000155">
    <property type="term" value="F:phosphorelay sensor kinase activity"/>
    <property type="evidence" value="ECO:0007669"/>
    <property type="project" value="InterPro"/>
</dbReference>
<organism evidence="11 12">
    <name type="scientific">Vibrio ziniensis</name>
    <dbReference type="NCBI Taxonomy" id="2711221"/>
    <lineage>
        <taxon>Bacteria</taxon>
        <taxon>Pseudomonadati</taxon>
        <taxon>Pseudomonadota</taxon>
        <taxon>Gammaproteobacteria</taxon>
        <taxon>Vibrionales</taxon>
        <taxon>Vibrionaceae</taxon>
        <taxon>Vibrio</taxon>
    </lineage>
</organism>
<dbReference type="GO" id="GO:0005886">
    <property type="term" value="C:plasma membrane"/>
    <property type="evidence" value="ECO:0007669"/>
    <property type="project" value="UniProtKB-SubCell"/>
</dbReference>
<dbReference type="Gene3D" id="3.30.450.20">
    <property type="entry name" value="PAS domain"/>
    <property type="match status" value="2"/>
</dbReference>
<evidence type="ECO:0000313" key="11">
    <source>
        <dbReference type="EMBL" id="QIH41605.1"/>
    </source>
</evidence>
<dbReference type="SMART" id="SM00387">
    <property type="entry name" value="HATPase_c"/>
    <property type="match status" value="1"/>
</dbReference>
<dbReference type="Proteomes" id="UP000503003">
    <property type="component" value="Chromosome 1"/>
</dbReference>
<dbReference type="InterPro" id="IPR004358">
    <property type="entry name" value="Sig_transdc_His_kin-like_C"/>
</dbReference>
<dbReference type="EC" id="2.7.13.3" evidence="4"/>
<evidence type="ECO:0000256" key="1">
    <source>
        <dbReference type="ARBA" id="ARBA00000085"/>
    </source>
</evidence>
<dbReference type="InterPro" id="IPR005467">
    <property type="entry name" value="His_kinase_dom"/>
</dbReference>
<evidence type="ECO:0000259" key="10">
    <source>
        <dbReference type="PROSITE" id="PS50109"/>
    </source>
</evidence>
<dbReference type="Gene3D" id="1.10.287.130">
    <property type="match status" value="1"/>
</dbReference>
<evidence type="ECO:0000256" key="5">
    <source>
        <dbReference type="ARBA" id="ARBA00022475"/>
    </source>
</evidence>
<dbReference type="PANTHER" id="PTHR43065:SF42">
    <property type="entry name" value="TWO-COMPONENT SENSOR PPRA"/>
    <property type="match status" value="1"/>
</dbReference>
<feature type="transmembrane region" description="Helical" evidence="9">
    <location>
        <begin position="287"/>
        <end position="306"/>
    </location>
</feature>
<dbReference type="PROSITE" id="PS50109">
    <property type="entry name" value="HIS_KIN"/>
    <property type="match status" value="1"/>
</dbReference>
<dbReference type="InterPro" id="IPR036097">
    <property type="entry name" value="HisK_dim/P_sf"/>
</dbReference>
<comment type="subcellular location">
    <subcellularLocation>
        <location evidence="2">Cell inner membrane</location>
    </subcellularLocation>
    <subcellularLocation>
        <location evidence="3">Cell membrane</location>
        <topology evidence="3">Multi-pass membrane protein</topology>
    </subcellularLocation>
</comment>
<evidence type="ECO:0000256" key="4">
    <source>
        <dbReference type="ARBA" id="ARBA00012438"/>
    </source>
</evidence>
<evidence type="ECO:0000256" key="3">
    <source>
        <dbReference type="ARBA" id="ARBA00004651"/>
    </source>
</evidence>
<dbReference type="PANTHER" id="PTHR43065">
    <property type="entry name" value="SENSOR HISTIDINE KINASE"/>
    <property type="match status" value="1"/>
</dbReference>
<gene>
    <name evidence="11" type="ORF">G5S32_06240</name>
</gene>
<dbReference type="InterPro" id="IPR036890">
    <property type="entry name" value="HATPase_C_sf"/>
</dbReference>
<evidence type="ECO:0000256" key="7">
    <source>
        <dbReference type="ARBA" id="ARBA00022692"/>
    </source>
</evidence>
<dbReference type="SUPFAM" id="SSF55874">
    <property type="entry name" value="ATPase domain of HSP90 chaperone/DNA topoisomerase II/histidine kinase"/>
    <property type="match status" value="1"/>
</dbReference>
<feature type="domain" description="Histidine kinase" evidence="10">
    <location>
        <begin position="366"/>
        <end position="597"/>
    </location>
</feature>
<dbReference type="CDD" id="cd00082">
    <property type="entry name" value="HisKA"/>
    <property type="match status" value="1"/>
</dbReference>
<keyword evidence="11" id="KW-0808">Transferase</keyword>
<dbReference type="RefSeq" id="WP_165311199.1">
    <property type="nucleotide sequence ID" value="NZ_CP049331.1"/>
</dbReference>
<proteinExistence type="predicted"/>
<protein>
    <recommendedName>
        <fullName evidence="4">histidine kinase</fullName>
        <ecNumber evidence="4">2.7.13.3</ecNumber>
    </recommendedName>
</protein>
<dbReference type="AlphaFoldDB" id="A0A6G7CHK7"/>
<dbReference type="CDD" id="cd00075">
    <property type="entry name" value="HATPase"/>
    <property type="match status" value="1"/>
</dbReference>
<dbReference type="Gene3D" id="3.30.565.10">
    <property type="entry name" value="Histidine kinase-like ATPase, C-terminal domain"/>
    <property type="match status" value="1"/>
</dbReference>
<evidence type="ECO:0000256" key="6">
    <source>
        <dbReference type="ARBA" id="ARBA00022553"/>
    </source>
</evidence>
<dbReference type="Pfam" id="PF02518">
    <property type="entry name" value="HATPase_c"/>
    <property type="match status" value="1"/>
</dbReference>
<sequence>MYRNDINHRLDTVSIEQQRKIAQAEVLWGQNIGDIRHIIKILYRSPAFTYALAEDKELNTGLIQRIFISFAESVHSLMQVRWLDENGLEKVRVDVKNGQVVTIAEQNLQNKMDRYYVAEGFKLDEGKIYLSNIDLNVENGAIEVPFKPTIRATIKTGASNGLRAGLLVLNYDLGELLAVIRSFDSERVTLQIVDKNGYWLKNSDQSLEWGRDLKNETNNISVLIPEVWNQINKQPSLSQFSHASGFASYECNNLAGNTFSVDITRSPSLCFLASTSQSVMTQLKIDALIPSLFLCATIVLLGIFILRREWDLKMKLIGLYREQERDKHKIEEGYENNRNLLQQQQLLQNDLVESRKLSALGMMVAGVAHELNTPIGTAILAASRLKSEHKRLAKAVLEGLSRNSLDQYLVSTQTGLELVEKSQKKAAELVKSFKRLAIDRAREDVVSYRLDVVVGDLITTLSPRLKDSQIELITDIESIEMVGRPGIVSHVLQNLLVNALQHAFKKEIGGKLTVTAVLCTNQRDVEIRVSDNGKGIAPEVLSNLFDPFVTTNRAEGNTGLGMHFVHQWVINSLNGSISVVSEQHKGTTFIIKLPRQYQE</sequence>
<keyword evidence="9" id="KW-0472">Membrane</keyword>
<dbReference type="InterPro" id="IPR048760">
    <property type="entry name" value="VP0354-like_sensor_dom"/>
</dbReference>
<keyword evidence="7 9" id="KW-0812">Transmembrane</keyword>
<keyword evidence="11" id="KW-0418">Kinase</keyword>
<dbReference type="Pfam" id="PF21623">
    <property type="entry name" value="HK_sensor_dom_bact"/>
    <property type="match status" value="1"/>
</dbReference>
<dbReference type="InterPro" id="IPR003594">
    <property type="entry name" value="HATPase_dom"/>
</dbReference>
<evidence type="ECO:0000256" key="8">
    <source>
        <dbReference type="ARBA" id="ARBA00022989"/>
    </source>
</evidence>
<dbReference type="EMBL" id="CP049331">
    <property type="protein sequence ID" value="QIH41605.1"/>
    <property type="molecule type" value="Genomic_DNA"/>
</dbReference>
<dbReference type="KEGG" id="vzi:G5S32_06240"/>
<evidence type="ECO:0000256" key="9">
    <source>
        <dbReference type="SAM" id="Phobius"/>
    </source>
</evidence>
<dbReference type="SUPFAM" id="SSF103190">
    <property type="entry name" value="Sensory domain-like"/>
    <property type="match status" value="2"/>
</dbReference>
<dbReference type="PRINTS" id="PR00344">
    <property type="entry name" value="BCTRLSENSOR"/>
</dbReference>
<reference evidence="11 12" key="1">
    <citation type="submission" date="2020-02" db="EMBL/GenBank/DDBJ databases">
        <title>A complete genome of a marine bacterium Vibrio sp. ZWAL4003 isolated from the mangrove sediment with the ability to degrade polysaccharides.</title>
        <authorList>
            <person name="Wu J."/>
            <person name="Qu W."/>
            <person name="Zeng R."/>
        </authorList>
    </citation>
    <scope>NUCLEOTIDE SEQUENCE [LARGE SCALE GENOMIC DNA]</scope>
    <source>
        <strain evidence="11 12">ZWAL4003</strain>
    </source>
</reference>
<name>A0A6G7CHK7_9VIBR</name>
<evidence type="ECO:0000256" key="2">
    <source>
        <dbReference type="ARBA" id="ARBA00004533"/>
    </source>
</evidence>
<dbReference type="SUPFAM" id="SSF47384">
    <property type="entry name" value="Homodimeric domain of signal transducing histidine kinase"/>
    <property type="match status" value="1"/>
</dbReference>
<keyword evidence="5" id="KW-1003">Cell membrane</keyword>
<keyword evidence="12" id="KW-1185">Reference proteome</keyword>
<dbReference type="InterPro" id="IPR029151">
    <property type="entry name" value="Sensor-like_sf"/>
</dbReference>
<accession>A0A6G7CHK7</accession>
<dbReference type="InterPro" id="IPR003661">
    <property type="entry name" value="HisK_dim/P_dom"/>
</dbReference>
<comment type="catalytic activity">
    <reaction evidence="1">
        <text>ATP + protein L-histidine = ADP + protein N-phospho-L-histidine.</text>
        <dbReference type="EC" id="2.7.13.3"/>
    </reaction>
</comment>